<dbReference type="Proteomes" id="UP000000263">
    <property type="component" value="Chromosome"/>
</dbReference>
<evidence type="ECO:0000256" key="1">
    <source>
        <dbReference type="SAM" id="SignalP"/>
    </source>
</evidence>
<feature type="chain" id="PRO_5002713880" description="Lipoprotein" evidence="1">
    <location>
        <begin position="24"/>
        <end position="137"/>
    </location>
</feature>
<name>A7NKA2_ROSCS</name>
<dbReference type="RefSeq" id="WP_012120347.1">
    <property type="nucleotide sequence ID" value="NC_009767.1"/>
</dbReference>
<evidence type="ECO:0000313" key="2">
    <source>
        <dbReference type="EMBL" id="ABU57922.1"/>
    </source>
</evidence>
<dbReference type="EMBL" id="CP000804">
    <property type="protein sequence ID" value="ABU57922.1"/>
    <property type="molecule type" value="Genomic_DNA"/>
</dbReference>
<keyword evidence="3" id="KW-1185">Reference proteome</keyword>
<evidence type="ECO:0000313" key="3">
    <source>
        <dbReference type="Proteomes" id="UP000000263"/>
    </source>
</evidence>
<gene>
    <name evidence="2" type="ordered locus">Rcas_1831</name>
</gene>
<organism evidence="2 3">
    <name type="scientific">Roseiflexus castenholzii (strain DSM 13941 / HLO8)</name>
    <dbReference type="NCBI Taxonomy" id="383372"/>
    <lineage>
        <taxon>Bacteria</taxon>
        <taxon>Bacillati</taxon>
        <taxon>Chloroflexota</taxon>
        <taxon>Chloroflexia</taxon>
        <taxon>Chloroflexales</taxon>
        <taxon>Roseiflexineae</taxon>
        <taxon>Roseiflexaceae</taxon>
        <taxon>Roseiflexus</taxon>
    </lineage>
</organism>
<dbReference type="PROSITE" id="PS51257">
    <property type="entry name" value="PROKAR_LIPOPROTEIN"/>
    <property type="match status" value="1"/>
</dbReference>
<protein>
    <recommendedName>
        <fullName evidence="4">Lipoprotein</fullName>
    </recommendedName>
</protein>
<dbReference type="AlphaFoldDB" id="A7NKA2"/>
<dbReference type="HOGENOM" id="CLU_1873895_0_0_0"/>
<feature type="signal peptide" evidence="1">
    <location>
        <begin position="1"/>
        <end position="23"/>
    </location>
</feature>
<evidence type="ECO:0008006" key="4">
    <source>
        <dbReference type="Google" id="ProtNLM"/>
    </source>
</evidence>
<accession>A7NKA2</accession>
<proteinExistence type="predicted"/>
<sequence>MISRFLALTLLAFLVAACGSAPLAEPPVYPDATAASQGESPLADAMVSGLTAEIVGEQQASAIRLFRVPGSIAWEQVKQFYAGRLESSGWRADGRLLVEGDTISYAAWRNGDQLLALAHTEDASTGATYLAVAVLRR</sequence>
<dbReference type="KEGG" id="rca:Rcas_1831"/>
<reference evidence="2 3" key="1">
    <citation type="submission" date="2007-08" db="EMBL/GenBank/DDBJ databases">
        <title>Complete sequence of Roseiflexus castenholzii DSM 13941.</title>
        <authorList>
            <consortium name="US DOE Joint Genome Institute"/>
            <person name="Copeland A."/>
            <person name="Lucas S."/>
            <person name="Lapidus A."/>
            <person name="Barry K."/>
            <person name="Glavina del Rio T."/>
            <person name="Dalin E."/>
            <person name="Tice H."/>
            <person name="Pitluck S."/>
            <person name="Thompson L.S."/>
            <person name="Brettin T."/>
            <person name="Bruce D."/>
            <person name="Detter J.C."/>
            <person name="Han C."/>
            <person name="Tapia R."/>
            <person name="Schmutz J."/>
            <person name="Larimer F."/>
            <person name="Land M."/>
            <person name="Hauser L."/>
            <person name="Kyrpides N."/>
            <person name="Mikhailova N."/>
            <person name="Bryant D.A."/>
            <person name="Hanada S."/>
            <person name="Tsukatani Y."/>
            <person name="Richardson P."/>
        </authorList>
    </citation>
    <scope>NUCLEOTIDE SEQUENCE [LARGE SCALE GENOMIC DNA]</scope>
    <source>
        <strain evidence="3">DSM 13941 / HLO8</strain>
    </source>
</reference>
<keyword evidence="1" id="KW-0732">Signal</keyword>
<dbReference type="OrthoDB" id="9844291at2"/>